<dbReference type="InterPro" id="IPR011611">
    <property type="entry name" value="PfkB_dom"/>
</dbReference>
<feature type="domain" description="Carbohydrate kinase PfkB" evidence="4">
    <location>
        <begin position="3"/>
        <end position="293"/>
    </location>
</feature>
<dbReference type="CDD" id="cd01166">
    <property type="entry name" value="KdgK"/>
    <property type="match status" value="1"/>
</dbReference>
<evidence type="ECO:0000256" key="1">
    <source>
        <dbReference type="ARBA" id="ARBA00010688"/>
    </source>
</evidence>
<proteinExistence type="inferred from homology"/>
<dbReference type="InterPro" id="IPR052700">
    <property type="entry name" value="Carb_kinase_PfkB-like"/>
</dbReference>
<dbReference type="InterPro" id="IPR002173">
    <property type="entry name" value="Carboh/pur_kinase_PfkB_CS"/>
</dbReference>
<gene>
    <name evidence="5" type="ORF">GCM10018781_38260</name>
</gene>
<evidence type="ECO:0000256" key="2">
    <source>
        <dbReference type="ARBA" id="ARBA00022679"/>
    </source>
</evidence>
<dbReference type="PANTHER" id="PTHR43320">
    <property type="entry name" value="SUGAR KINASE"/>
    <property type="match status" value="1"/>
</dbReference>
<reference evidence="5" key="2">
    <citation type="submission" date="2020-09" db="EMBL/GenBank/DDBJ databases">
        <authorList>
            <person name="Sun Q."/>
            <person name="Ohkuma M."/>
        </authorList>
    </citation>
    <scope>NUCLEOTIDE SEQUENCE</scope>
    <source>
        <strain evidence="5">JCM 4646</strain>
    </source>
</reference>
<keyword evidence="2" id="KW-0808">Transferase</keyword>
<dbReference type="Pfam" id="PF00294">
    <property type="entry name" value="PfkB"/>
    <property type="match status" value="1"/>
</dbReference>
<dbReference type="Proteomes" id="UP000617734">
    <property type="component" value="Unassembled WGS sequence"/>
</dbReference>
<dbReference type="SUPFAM" id="SSF53613">
    <property type="entry name" value="Ribokinase-like"/>
    <property type="match status" value="1"/>
</dbReference>
<sequence length="312" mass="31755">MPDVLTLGEAMAAMRADRPLLLGGNLALSVAGAETNVAIGLARFGHSVRWVGVNGEDEFGRLVLRTLRAEGVDVSHAVVDPAAPTGLVVFEPRVADLTRVSYYRAGSAGSRLVPGHLSAALAEGARIVHLSGVTAALGPGPRAAVEAAAHAAPGLVSLDVNYRAKLWSPQEASAALRPLVPLVDILVASDDELALVAPPGAGGEAECVEALLAQGVGEVVVKRGAAGAEVFTGSRSVARPAVRVPVRDTVGAGDAFVAGYLSGLLDGLPVEERLDRAVVTGAFAVAATGDWEGLPFRDELALLDAAPGTALR</sequence>
<dbReference type="GO" id="GO:0016301">
    <property type="term" value="F:kinase activity"/>
    <property type="evidence" value="ECO:0007669"/>
    <property type="project" value="UniProtKB-KW"/>
</dbReference>
<accession>A0A919FVX7</accession>
<evidence type="ECO:0000256" key="3">
    <source>
        <dbReference type="ARBA" id="ARBA00022777"/>
    </source>
</evidence>
<protein>
    <submittedName>
        <fullName evidence="5">Ribokinase</fullName>
    </submittedName>
</protein>
<dbReference type="PANTHER" id="PTHR43320:SF2">
    <property type="entry name" value="2-DEHYDRO-3-DEOXYGLUCONOKINASE_2-DEHYDRO-3-DEOXYGALACTONOKINASE"/>
    <property type="match status" value="1"/>
</dbReference>
<name>A0A919FVX7_9ACTN</name>
<evidence type="ECO:0000313" key="6">
    <source>
        <dbReference type="Proteomes" id="UP000617734"/>
    </source>
</evidence>
<comment type="similarity">
    <text evidence="1">Belongs to the carbohydrate kinase PfkB family.</text>
</comment>
<dbReference type="EMBL" id="BNBO01000020">
    <property type="protein sequence ID" value="GHH73567.1"/>
    <property type="molecule type" value="Genomic_DNA"/>
</dbReference>
<comment type="caution">
    <text evidence="5">The sequence shown here is derived from an EMBL/GenBank/DDBJ whole genome shotgun (WGS) entry which is preliminary data.</text>
</comment>
<dbReference type="PROSITE" id="PS00584">
    <property type="entry name" value="PFKB_KINASES_2"/>
    <property type="match status" value="1"/>
</dbReference>
<organism evidence="5 6">
    <name type="scientific">Kitasatospora indigofera</name>
    <dbReference type="NCBI Taxonomy" id="67307"/>
    <lineage>
        <taxon>Bacteria</taxon>
        <taxon>Bacillati</taxon>
        <taxon>Actinomycetota</taxon>
        <taxon>Actinomycetes</taxon>
        <taxon>Kitasatosporales</taxon>
        <taxon>Streptomycetaceae</taxon>
        <taxon>Kitasatospora</taxon>
    </lineage>
</organism>
<reference evidence="5" key="1">
    <citation type="journal article" date="2014" name="Int. J. Syst. Evol. Microbiol.">
        <title>Complete genome sequence of Corynebacterium casei LMG S-19264T (=DSM 44701T), isolated from a smear-ripened cheese.</title>
        <authorList>
            <consortium name="US DOE Joint Genome Institute (JGI-PGF)"/>
            <person name="Walter F."/>
            <person name="Albersmeier A."/>
            <person name="Kalinowski J."/>
            <person name="Ruckert C."/>
        </authorList>
    </citation>
    <scope>NUCLEOTIDE SEQUENCE</scope>
    <source>
        <strain evidence="5">JCM 4646</strain>
    </source>
</reference>
<keyword evidence="3" id="KW-0418">Kinase</keyword>
<evidence type="ECO:0000313" key="5">
    <source>
        <dbReference type="EMBL" id="GHH73567.1"/>
    </source>
</evidence>
<keyword evidence="6" id="KW-1185">Reference proteome</keyword>
<evidence type="ECO:0000259" key="4">
    <source>
        <dbReference type="Pfam" id="PF00294"/>
    </source>
</evidence>
<dbReference type="InterPro" id="IPR029056">
    <property type="entry name" value="Ribokinase-like"/>
</dbReference>
<dbReference type="Gene3D" id="3.40.1190.20">
    <property type="match status" value="1"/>
</dbReference>
<dbReference type="AlphaFoldDB" id="A0A919FVX7"/>